<feature type="domain" description="SnoaL-like" evidence="1">
    <location>
        <begin position="9"/>
        <end position="104"/>
    </location>
</feature>
<name>A0ABM8E006_9MICO</name>
<organism evidence="2 3">
    <name type="scientific">Microbacterium terricola</name>
    <dbReference type="NCBI Taxonomy" id="344163"/>
    <lineage>
        <taxon>Bacteria</taxon>
        <taxon>Bacillati</taxon>
        <taxon>Actinomycetota</taxon>
        <taxon>Actinomycetes</taxon>
        <taxon>Micrococcales</taxon>
        <taxon>Microbacteriaceae</taxon>
        <taxon>Microbacterium</taxon>
    </lineage>
</organism>
<sequence>MAQTAQWLEGYIRAWRSKDAADVRAIFTDDAEYWFRPDDADPIRGIEAIVEMWQEDEPTDPEFVLDVLIENERLGIIKGHVDYPGHQFYSNLWEVHFAADGRAQRFVEWFMTPRVASPEE</sequence>
<dbReference type="InterPro" id="IPR037401">
    <property type="entry name" value="SnoaL-like"/>
</dbReference>
<dbReference type="Proteomes" id="UP001317779">
    <property type="component" value="Chromosome"/>
</dbReference>
<evidence type="ECO:0000259" key="1">
    <source>
        <dbReference type="Pfam" id="PF12680"/>
    </source>
</evidence>
<dbReference type="SUPFAM" id="SSF54427">
    <property type="entry name" value="NTF2-like"/>
    <property type="match status" value="1"/>
</dbReference>
<accession>A0ABM8E006</accession>
<dbReference type="Gene3D" id="3.10.450.50">
    <property type="match status" value="1"/>
</dbReference>
<evidence type="ECO:0000313" key="2">
    <source>
        <dbReference type="EMBL" id="BDV31244.1"/>
    </source>
</evidence>
<dbReference type="EMBL" id="AP027141">
    <property type="protein sequence ID" value="BDV31244.1"/>
    <property type="molecule type" value="Genomic_DNA"/>
</dbReference>
<dbReference type="InterPro" id="IPR032710">
    <property type="entry name" value="NTF2-like_dom_sf"/>
</dbReference>
<dbReference type="Pfam" id="PF12680">
    <property type="entry name" value="SnoaL_2"/>
    <property type="match status" value="1"/>
</dbReference>
<evidence type="ECO:0000313" key="3">
    <source>
        <dbReference type="Proteomes" id="UP001317779"/>
    </source>
</evidence>
<dbReference type="RefSeq" id="WP_263798168.1">
    <property type="nucleotide sequence ID" value="NZ_AP027141.1"/>
</dbReference>
<proteinExistence type="predicted"/>
<reference evidence="2 3" key="1">
    <citation type="submission" date="2022-12" db="EMBL/GenBank/DDBJ databases">
        <title>Microbacterium terricola strain KV-448 chromosome, complete genome.</title>
        <authorList>
            <person name="Oshima T."/>
            <person name="Moriya T."/>
            <person name="Bessho Y."/>
        </authorList>
    </citation>
    <scope>NUCLEOTIDE SEQUENCE [LARGE SCALE GENOMIC DNA]</scope>
    <source>
        <strain evidence="2 3">KV-448</strain>
    </source>
</reference>
<gene>
    <name evidence="2" type="ORF">Microterr_19040</name>
</gene>
<keyword evidence="3" id="KW-1185">Reference proteome</keyword>
<protein>
    <recommendedName>
        <fullName evidence="1">SnoaL-like domain-containing protein</fullName>
    </recommendedName>
</protein>